<feature type="chain" id="PRO_5034949855" evidence="1">
    <location>
        <begin position="27"/>
        <end position="280"/>
    </location>
</feature>
<dbReference type="RefSeq" id="XP_037147592.1">
    <property type="nucleotide sequence ID" value="XM_037297018.1"/>
</dbReference>
<accession>A0A8H6C765</accession>
<gene>
    <name evidence="2" type="ORF">HO133_006116</name>
</gene>
<dbReference type="Proteomes" id="UP000593566">
    <property type="component" value="Unassembled WGS sequence"/>
</dbReference>
<organism evidence="2 3">
    <name type="scientific">Letharia lupina</name>
    <dbReference type="NCBI Taxonomy" id="560253"/>
    <lineage>
        <taxon>Eukaryota</taxon>
        <taxon>Fungi</taxon>
        <taxon>Dikarya</taxon>
        <taxon>Ascomycota</taxon>
        <taxon>Pezizomycotina</taxon>
        <taxon>Lecanoromycetes</taxon>
        <taxon>OSLEUM clade</taxon>
        <taxon>Lecanoromycetidae</taxon>
        <taxon>Lecanorales</taxon>
        <taxon>Lecanorineae</taxon>
        <taxon>Parmeliaceae</taxon>
        <taxon>Letharia</taxon>
    </lineage>
</organism>
<protein>
    <submittedName>
        <fullName evidence="2">Uncharacterized protein</fullName>
    </submittedName>
</protein>
<keyword evidence="3" id="KW-1185">Reference proteome</keyword>
<feature type="signal peptide" evidence="1">
    <location>
        <begin position="1"/>
        <end position="26"/>
    </location>
</feature>
<comment type="caution">
    <text evidence="2">The sequence shown here is derived from an EMBL/GenBank/DDBJ whole genome shotgun (WGS) entry which is preliminary data.</text>
</comment>
<dbReference type="EMBL" id="JACCJB010000023">
    <property type="protein sequence ID" value="KAF6218157.1"/>
    <property type="molecule type" value="Genomic_DNA"/>
</dbReference>
<evidence type="ECO:0000313" key="2">
    <source>
        <dbReference type="EMBL" id="KAF6218157.1"/>
    </source>
</evidence>
<dbReference type="GeneID" id="59334520"/>
<reference evidence="2 3" key="1">
    <citation type="journal article" date="2020" name="Genomics">
        <title>Complete, high-quality genomes from long-read metagenomic sequencing of two wolf lichen thalli reveals enigmatic genome architecture.</title>
        <authorList>
            <person name="McKenzie S.K."/>
            <person name="Walston R.F."/>
            <person name="Allen J.L."/>
        </authorList>
    </citation>
    <scope>NUCLEOTIDE SEQUENCE [LARGE SCALE GENOMIC DNA]</scope>
    <source>
        <strain evidence="2">WasteWater1</strain>
    </source>
</reference>
<name>A0A8H6C765_9LECA</name>
<proteinExistence type="predicted"/>
<keyword evidence="1" id="KW-0732">Signal</keyword>
<dbReference type="AlphaFoldDB" id="A0A8H6C765"/>
<sequence>MSPMALIKLGVLPISVIFGCSLLANAAPHDINSAADDAALIISLNPLDPEAPLPDPARGGTPRSIDSPLLVTEVLGFSKSAAFFEMLVELRLMIYEHLIEAGDLGILTCCKESLGTTGTESLGVLLDFWDQSVVTEEGFKWVYTGKSVYMICKFYANHQKSDGFWDHVNWIRAPTRANVGYSPTSSSLDTNGWTSSTKIDPSTPGWDTLKQIRTAQLPTINIGTPSIHWRLDFDAAQSSGLTCSGCLRSWSDAERCGKRFPTRKIPLSFTSLIMSLEMFG</sequence>
<evidence type="ECO:0000313" key="3">
    <source>
        <dbReference type="Proteomes" id="UP000593566"/>
    </source>
</evidence>
<evidence type="ECO:0000256" key="1">
    <source>
        <dbReference type="SAM" id="SignalP"/>
    </source>
</evidence>